<feature type="signal peptide" evidence="1">
    <location>
        <begin position="1"/>
        <end position="18"/>
    </location>
</feature>
<name>A0A059F199_9MICR</name>
<sequence length="454" mass="55107">MHMRLWIQILLIFKKICALEASLKRTNPISLHDYNIQPSQLLIYLNMLLKYINENKLRKKGFFIEEKDLNDFEMNRLRFTNREFKSKILQEYDFTECFYVEMIGKFEKERVHGLTNNLTVRRKCEEIIAHITITMHIYKNYSEFLNNESDNNPETNINYQTTRKTNELFCKCIQSVYDLCKETIHLIVTDRDPDFEDQILQKKIKERYKEFLKIFILRYCKRCNKFIEEHGFKSENITESIKSIMSSDFEKAYSFINNFYKIKYIKFLNHSYIEQMLNFSEEENNLFQYVNKFKMDMKEIIDSIDLSRISEYIFHTEIQFRHCKMFNFMLDSVQKNDDLGYKPFCDLIFEKITKMQEKIYDEHEENQQFLIKYGKDKTLRMRFECYLVYIESGLDIFFLETFFSLLFSNAENENLSSMQKYEVAKQIDEIIKYFPKNGMMKIIKHAIKDLVVTT</sequence>
<dbReference type="VEuPathDB" id="MicrosporidiaDB:H312_01850"/>
<dbReference type="Proteomes" id="UP000030655">
    <property type="component" value="Unassembled WGS sequence"/>
</dbReference>
<dbReference type="OrthoDB" id="10327505at2759"/>
<evidence type="ECO:0000256" key="1">
    <source>
        <dbReference type="SAM" id="SignalP"/>
    </source>
</evidence>
<evidence type="ECO:0000313" key="2">
    <source>
        <dbReference type="EMBL" id="KCZ80751.1"/>
    </source>
</evidence>
<dbReference type="AlphaFoldDB" id="A0A059F199"/>
<dbReference type="HOGENOM" id="CLU_602633_0_0_1"/>
<reference evidence="2 3" key="2">
    <citation type="submission" date="2014-03" db="EMBL/GenBank/DDBJ databases">
        <title>The Genome Sequence of Anncaliia algerae insect isolate PRA339.</title>
        <authorList>
            <consortium name="The Broad Institute Genome Sequencing Platform"/>
            <consortium name="The Broad Institute Genome Sequencing Center for Infectious Disease"/>
            <person name="Cuomo C."/>
            <person name="Becnel J."/>
            <person name="Sanscrainte N."/>
            <person name="Walker B."/>
            <person name="Young S.K."/>
            <person name="Zeng Q."/>
            <person name="Gargeya S."/>
            <person name="Fitzgerald M."/>
            <person name="Haas B."/>
            <person name="Abouelleil A."/>
            <person name="Alvarado L."/>
            <person name="Arachchi H.M."/>
            <person name="Berlin A.M."/>
            <person name="Chapman S.B."/>
            <person name="Dewar J."/>
            <person name="Goldberg J."/>
            <person name="Griggs A."/>
            <person name="Gujja S."/>
            <person name="Hansen M."/>
            <person name="Howarth C."/>
            <person name="Imamovic A."/>
            <person name="Larimer J."/>
            <person name="McCowan C."/>
            <person name="Murphy C."/>
            <person name="Neiman D."/>
            <person name="Pearson M."/>
            <person name="Priest M."/>
            <person name="Roberts A."/>
            <person name="Saif S."/>
            <person name="Shea T."/>
            <person name="Sisk P."/>
            <person name="Sykes S."/>
            <person name="Wortman J."/>
            <person name="Nusbaum C."/>
            <person name="Birren B."/>
        </authorList>
    </citation>
    <scope>NUCLEOTIDE SEQUENCE [LARGE SCALE GENOMIC DNA]</scope>
    <source>
        <strain evidence="2 3">PRA339</strain>
    </source>
</reference>
<accession>A0A059F199</accession>
<protein>
    <submittedName>
        <fullName evidence="2">Uncharacterized protein</fullName>
    </submittedName>
</protein>
<dbReference type="EMBL" id="KK365164">
    <property type="protein sequence ID" value="KCZ80751.1"/>
    <property type="molecule type" value="Genomic_DNA"/>
</dbReference>
<keyword evidence="3" id="KW-1185">Reference proteome</keyword>
<reference evidence="3" key="1">
    <citation type="submission" date="2013-02" db="EMBL/GenBank/DDBJ databases">
        <authorList>
            <consortium name="The Broad Institute Genome Sequencing Platform"/>
            <person name="Cuomo C."/>
            <person name="Becnel J."/>
            <person name="Sanscrainte N."/>
            <person name="Walker B."/>
            <person name="Young S.K."/>
            <person name="Zeng Q."/>
            <person name="Gargeya S."/>
            <person name="Fitzgerald M."/>
            <person name="Haas B."/>
            <person name="Abouelleil A."/>
            <person name="Alvarado L."/>
            <person name="Arachchi H.M."/>
            <person name="Berlin A.M."/>
            <person name="Chapman S.B."/>
            <person name="Dewar J."/>
            <person name="Goldberg J."/>
            <person name="Griggs A."/>
            <person name="Gujja S."/>
            <person name="Hansen M."/>
            <person name="Howarth C."/>
            <person name="Imamovic A."/>
            <person name="Larimer J."/>
            <person name="McCowan C."/>
            <person name="Murphy C."/>
            <person name="Neiman D."/>
            <person name="Pearson M."/>
            <person name="Priest M."/>
            <person name="Roberts A."/>
            <person name="Saif S."/>
            <person name="Shea T."/>
            <person name="Sisk P."/>
            <person name="Sykes S."/>
            <person name="Wortman J."/>
            <person name="Nusbaum C."/>
            <person name="Birren B."/>
        </authorList>
    </citation>
    <scope>NUCLEOTIDE SEQUENCE [LARGE SCALE GENOMIC DNA]</scope>
    <source>
        <strain evidence="3">PRA339</strain>
    </source>
</reference>
<keyword evidence="1" id="KW-0732">Signal</keyword>
<proteinExistence type="predicted"/>
<organism evidence="2 3">
    <name type="scientific">Anncaliia algerae PRA339</name>
    <dbReference type="NCBI Taxonomy" id="1288291"/>
    <lineage>
        <taxon>Eukaryota</taxon>
        <taxon>Fungi</taxon>
        <taxon>Fungi incertae sedis</taxon>
        <taxon>Microsporidia</taxon>
        <taxon>Tubulinosematoidea</taxon>
        <taxon>Tubulinosematidae</taxon>
        <taxon>Anncaliia</taxon>
    </lineage>
</organism>
<gene>
    <name evidence="2" type="ORF">H312_01850</name>
</gene>
<feature type="chain" id="PRO_5001576812" evidence="1">
    <location>
        <begin position="19"/>
        <end position="454"/>
    </location>
</feature>
<evidence type="ECO:0000313" key="3">
    <source>
        <dbReference type="Proteomes" id="UP000030655"/>
    </source>
</evidence>